<sequence>MKPEEPTDRSGFDDLDLTRDGLKLVALTFGINLYTGVSFYDCPEAVLGCLDLFLHRCPPENLRFTATENSRVHKPVTERTLGLLNTWLKPGARRKACMALELKSGDRYQDAPQFKYEVWAGQSTQANLVSLAFPPQWGLDDPDEMLTLVRRLGEIFPFTSGIAGWSLECSRYAEEDSQTHAWNASMRHPGADVVRIPADARAPGSDAIKGVGWLTLVGADLLADLGGLPGLRARLPGVIELIECRHGVIIKAGPRPLLGGPHHDGELSPYRQVYQVLAPWIAVAAERSVSFDLVHRYVERTEDWFTRLGHTGSVPDRVDGWRAAHAEAQARAQRSFELTQRLGRLAGALDPRLLDAAAQARAEVDAAGLLWHLLPALAELLVTGVVRKDQATEWLDLAEEHVTRLQSQTLGDAAAVACAAGDPDRAIAFLRRAVCHDRTAKRRAKTDKRLRLLRSDERFQALLL</sequence>
<reference evidence="1" key="1">
    <citation type="submission" date="2021-01" db="EMBL/GenBank/DDBJ databases">
        <title>Whole genome shotgun sequence of Planobispora takensis NBRC 109077.</title>
        <authorList>
            <person name="Komaki H."/>
            <person name="Tamura T."/>
        </authorList>
    </citation>
    <scope>NUCLEOTIDE SEQUENCE</scope>
    <source>
        <strain evidence="1">NBRC 109077</strain>
    </source>
</reference>
<protein>
    <submittedName>
        <fullName evidence="1">Uncharacterized protein</fullName>
    </submittedName>
</protein>
<evidence type="ECO:0000313" key="1">
    <source>
        <dbReference type="EMBL" id="GII05427.1"/>
    </source>
</evidence>
<comment type="caution">
    <text evidence="1">The sequence shown here is derived from an EMBL/GenBank/DDBJ whole genome shotgun (WGS) entry which is preliminary data.</text>
</comment>
<dbReference type="AlphaFoldDB" id="A0A8J3T502"/>
<dbReference type="Proteomes" id="UP000634476">
    <property type="component" value="Unassembled WGS sequence"/>
</dbReference>
<name>A0A8J3T502_9ACTN</name>
<dbReference type="Pfam" id="PF11876">
    <property type="entry name" value="TsiV"/>
    <property type="match status" value="1"/>
</dbReference>
<gene>
    <name evidence="1" type="ORF">Pta02_74350</name>
</gene>
<dbReference type="InterPro" id="IPR021815">
    <property type="entry name" value="TsiV"/>
</dbReference>
<dbReference type="RefSeq" id="WP_203879638.1">
    <property type="nucleotide sequence ID" value="NZ_BOOK01000068.1"/>
</dbReference>
<organism evidence="1 2">
    <name type="scientific">Planobispora takensis</name>
    <dbReference type="NCBI Taxonomy" id="1367882"/>
    <lineage>
        <taxon>Bacteria</taxon>
        <taxon>Bacillati</taxon>
        <taxon>Actinomycetota</taxon>
        <taxon>Actinomycetes</taxon>
        <taxon>Streptosporangiales</taxon>
        <taxon>Streptosporangiaceae</taxon>
        <taxon>Planobispora</taxon>
    </lineage>
</organism>
<accession>A0A8J3T502</accession>
<dbReference type="EMBL" id="BOOK01000068">
    <property type="protein sequence ID" value="GII05427.1"/>
    <property type="molecule type" value="Genomic_DNA"/>
</dbReference>
<proteinExistence type="predicted"/>
<keyword evidence="2" id="KW-1185">Reference proteome</keyword>
<evidence type="ECO:0000313" key="2">
    <source>
        <dbReference type="Proteomes" id="UP000634476"/>
    </source>
</evidence>